<keyword evidence="2" id="KW-0732">Signal</keyword>
<organism evidence="3 4">
    <name type="scientific">Rhizobium leucaenae</name>
    <dbReference type="NCBI Taxonomy" id="29450"/>
    <lineage>
        <taxon>Bacteria</taxon>
        <taxon>Pseudomonadati</taxon>
        <taxon>Pseudomonadota</taxon>
        <taxon>Alphaproteobacteria</taxon>
        <taxon>Hyphomicrobiales</taxon>
        <taxon>Rhizobiaceae</taxon>
        <taxon>Rhizobium/Agrobacterium group</taxon>
        <taxon>Rhizobium</taxon>
    </lineage>
</organism>
<dbReference type="EMBL" id="JACIIG010000006">
    <property type="protein sequence ID" value="MBB4568709.1"/>
    <property type="molecule type" value="Genomic_DNA"/>
</dbReference>
<feature type="chain" id="PRO_5031060568" evidence="2">
    <location>
        <begin position="25"/>
        <end position="240"/>
    </location>
</feature>
<keyword evidence="4" id="KW-1185">Reference proteome</keyword>
<sequence length="240" mass="24059">MKLRSVFGTTMVALVLAVAPAGGAAVGLTGLAYAKGGNGNGNGGAGGGNGGGNGNSNGNGNGNSASHGSANSSHAKSDDADSSDADVDADTDADVGHGKQATHVSKSAAADEKLEKHGVTKTKTQAAALGSLNSLKRNYHAYMNSKDPKMAAIRAYVMDYAEFELKNGTNAVPTDPALSDEALRSALAQESKTGVVTDKTLAEAKDILGVGPAVGKIDQVRDALERSTVAPTDDTTDTAD</sequence>
<evidence type="ECO:0000313" key="3">
    <source>
        <dbReference type="EMBL" id="MBB4568709.1"/>
    </source>
</evidence>
<dbReference type="GeneID" id="32528372"/>
<evidence type="ECO:0000256" key="1">
    <source>
        <dbReference type="SAM" id="MobiDB-lite"/>
    </source>
</evidence>
<comment type="caution">
    <text evidence="3">The sequence shown here is derived from an EMBL/GenBank/DDBJ whole genome shotgun (WGS) entry which is preliminary data.</text>
</comment>
<dbReference type="AlphaFoldDB" id="A0A7W7EKP3"/>
<reference evidence="3 4" key="1">
    <citation type="submission" date="2020-08" db="EMBL/GenBank/DDBJ databases">
        <title>Genomic Encyclopedia of Type Strains, Phase IV (KMG-V): Genome sequencing to study the core and pangenomes of soil and plant-associated prokaryotes.</title>
        <authorList>
            <person name="Whitman W."/>
        </authorList>
    </citation>
    <scope>NUCLEOTIDE SEQUENCE [LARGE SCALE GENOMIC DNA]</scope>
    <source>
        <strain evidence="3 4">SEMIA 492</strain>
    </source>
</reference>
<feature type="compositionally biased region" description="Acidic residues" evidence="1">
    <location>
        <begin position="80"/>
        <end position="93"/>
    </location>
</feature>
<evidence type="ECO:0000256" key="2">
    <source>
        <dbReference type="SAM" id="SignalP"/>
    </source>
</evidence>
<dbReference type="OrthoDB" id="8085787at2"/>
<name>A0A7W7EKP3_9HYPH</name>
<accession>A0A7W7EKP3</accession>
<dbReference type="RefSeq" id="WP_051264005.1">
    <property type="nucleotide sequence ID" value="NZ_JACIIG010000006.1"/>
</dbReference>
<feature type="region of interest" description="Disordered" evidence="1">
    <location>
        <begin position="50"/>
        <end position="119"/>
    </location>
</feature>
<feature type="compositionally biased region" description="Gly residues" evidence="1">
    <location>
        <begin position="50"/>
        <end position="61"/>
    </location>
</feature>
<feature type="compositionally biased region" description="Low complexity" evidence="1">
    <location>
        <begin position="62"/>
        <end position="74"/>
    </location>
</feature>
<dbReference type="Proteomes" id="UP000543836">
    <property type="component" value="Unassembled WGS sequence"/>
</dbReference>
<feature type="signal peptide" evidence="2">
    <location>
        <begin position="1"/>
        <end position="24"/>
    </location>
</feature>
<feature type="compositionally biased region" description="Basic and acidic residues" evidence="1">
    <location>
        <begin position="109"/>
        <end position="118"/>
    </location>
</feature>
<proteinExistence type="predicted"/>
<protein>
    <submittedName>
        <fullName evidence="3">Uncharacterized protein</fullName>
    </submittedName>
</protein>
<evidence type="ECO:0000313" key="4">
    <source>
        <dbReference type="Proteomes" id="UP000543836"/>
    </source>
</evidence>
<gene>
    <name evidence="3" type="ORF">GGE60_002828</name>
</gene>